<reference evidence="1 2" key="1">
    <citation type="submission" date="2020-01" db="EMBL/GenBank/DDBJ databases">
        <authorList>
            <person name="Rodrigo-Torres L."/>
            <person name="Arahal R. D."/>
            <person name="Lucena T."/>
        </authorList>
    </citation>
    <scope>NUCLEOTIDE SEQUENCE [LARGE SCALE GENOMIC DNA]</scope>
    <source>
        <strain evidence="1 2">CECT 9293</strain>
    </source>
</reference>
<proteinExistence type="predicted"/>
<sequence>MVRKIIQRFYNLLIQISIAMKIIIKIENVGGIFYINGKRLGQEPLSEFEQVALNEFIKEYKQK</sequence>
<dbReference type="Proteomes" id="UP000445144">
    <property type="component" value="Unassembled WGS sequence"/>
</dbReference>
<accession>A0A6N4X6X2</accession>
<protein>
    <submittedName>
        <fullName evidence="1">Uncharacterized protein</fullName>
    </submittedName>
</protein>
<keyword evidence="2" id="KW-1185">Reference proteome</keyword>
<name>A0A6N4X6X2_9FLAO</name>
<evidence type="ECO:0000313" key="2">
    <source>
        <dbReference type="Proteomes" id="UP000445144"/>
    </source>
</evidence>
<evidence type="ECO:0000313" key="1">
    <source>
        <dbReference type="EMBL" id="CAA7196715.1"/>
    </source>
</evidence>
<dbReference type="EMBL" id="CACVBR010000030">
    <property type="protein sequence ID" value="CAA7196715.1"/>
    <property type="molecule type" value="Genomic_DNA"/>
</dbReference>
<gene>
    <name evidence="1" type="ORF">CHRY9293_02790</name>
</gene>
<dbReference type="AlphaFoldDB" id="A0A6N4X6X2"/>
<organism evidence="1 2">
    <name type="scientific">Chryseobacterium potabilaquae</name>
    <dbReference type="NCBI Taxonomy" id="2675057"/>
    <lineage>
        <taxon>Bacteria</taxon>
        <taxon>Pseudomonadati</taxon>
        <taxon>Bacteroidota</taxon>
        <taxon>Flavobacteriia</taxon>
        <taxon>Flavobacteriales</taxon>
        <taxon>Weeksellaceae</taxon>
        <taxon>Chryseobacterium group</taxon>
        <taxon>Chryseobacterium</taxon>
    </lineage>
</organism>